<evidence type="ECO:0000313" key="3">
    <source>
        <dbReference type="EMBL" id="TPP04259.1"/>
    </source>
</evidence>
<dbReference type="EMBL" id="VFYP01000008">
    <property type="protein sequence ID" value="TPP04259.1"/>
    <property type="molecule type" value="Genomic_DNA"/>
</dbReference>
<feature type="signal peptide" evidence="1">
    <location>
        <begin position="1"/>
        <end position="25"/>
    </location>
</feature>
<protein>
    <submittedName>
        <fullName evidence="3">DUF4142 domain-containing protein</fullName>
    </submittedName>
</protein>
<dbReference type="AlphaFoldDB" id="A0A504TQ72"/>
<evidence type="ECO:0000313" key="4">
    <source>
        <dbReference type="Proteomes" id="UP000316429"/>
    </source>
</evidence>
<feature type="chain" id="PRO_5021232335" evidence="1">
    <location>
        <begin position="26"/>
        <end position="163"/>
    </location>
</feature>
<evidence type="ECO:0000256" key="1">
    <source>
        <dbReference type="SAM" id="SignalP"/>
    </source>
</evidence>
<dbReference type="InterPro" id="IPR025419">
    <property type="entry name" value="DUF4142"/>
</dbReference>
<keyword evidence="1" id="KW-0732">Signal</keyword>
<dbReference type="RefSeq" id="WP_140832358.1">
    <property type="nucleotide sequence ID" value="NZ_VFYP01000008.1"/>
</dbReference>
<dbReference type="Gene3D" id="1.20.1260.10">
    <property type="match status" value="1"/>
</dbReference>
<comment type="caution">
    <text evidence="3">The sequence shown here is derived from an EMBL/GenBank/DDBJ whole genome shotgun (WGS) entry which is preliminary data.</text>
</comment>
<name>A0A504TQ72_9HYPH</name>
<feature type="domain" description="DUF4142" evidence="2">
    <location>
        <begin position="38"/>
        <end position="156"/>
    </location>
</feature>
<keyword evidence="4" id="KW-1185">Reference proteome</keyword>
<dbReference type="Pfam" id="PF13628">
    <property type="entry name" value="DUF4142"/>
    <property type="match status" value="1"/>
</dbReference>
<gene>
    <name evidence="3" type="ORF">FJQ55_22655</name>
</gene>
<dbReference type="InterPro" id="IPR012347">
    <property type="entry name" value="Ferritin-like"/>
</dbReference>
<dbReference type="Proteomes" id="UP000316429">
    <property type="component" value="Unassembled WGS sequence"/>
</dbReference>
<proteinExistence type="predicted"/>
<evidence type="ECO:0000259" key="2">
    <source>
        <dbReference type="Pfam" id="PF13628"/>
    </source>
</evidence>
<reference evidence="3 4" key="1">
    <citation type="submission" date="2019-06" db="EMBL/GenBank/DDBJ databases">
        <title>Rhizobium sp. CL12 isolated from roots of soybean.</title>
        <authorList>
            <person name="Wang C."/>
        </authorList>
    </citation>
    <scope>NUCLEOTIDE SEQUENCE [LARGE SCALE GENOMIC DNA]</scope>
    <source>
        <strain evidence="3 4">CL12</strain>
    </source>
</reference>
<organism evidence="3 4">
    <name type="scientific">Rhizobium glycinendophyticum</name>
    <dbReference type="NCBI Taxonomy" id="2589807"/>
    <lineage>
        <taxon>Bacteria</taxon>
        <taxon>Pseudomonadati</taxon>
        <taxon>Pseudomonadota</taxon>
        <taxon>Alphaproteobacteria</taxon>
        <taxon>Hyphomicrobiales</taxon>
        <taxon>Rhizobiaceae</taxon>
        <taxon>Rhizobium/Agrobacterium group</taxon>
        <taxon>Rhizobium</taxon>
    </lineage>
</organism>
<accession>A0A504TQ72</accession>
<sequence>MNRRNLLISTAATAAMFPLTGAAFAQSGTIEQAKLAALMGGDFATATSQLALKKGNHAAVKTFAQLEITEQAAVAEAFGFKPGSAGISQKHAAMLEKLQAAEGAEFDEMYIEGQIDGHEELLAIHKKYARSGDDPMARGASMVGVTGIQSHLVMLKGIKSMIG</sequence>
<dbReference type="OrthoDB" id="7281440at2"/>